<evidence type="ECO:0008006" key="3">
    <source>
        <dbReference type="Google" id="ProtNLM"/>
    </source>
</evidence>
<proteinExistence type="predicted"/>
<dbReference type="EMBL" id="PIPX01000001">
    <property type="protein sequence ID" value="RUO55403.1"/>
    <property type="molecule type" value="Genomic_DNA"/>
</dbReference>
<evidence type="ECO:0000313" key="1">
    <source>
        <dbReference type="EMBL" id="RUO55403.1"/>
    </source>
</evidence>
<gene>
    <name evidence="1" type="ORF">CWI70_01055</name>
</gene>
<dbReference type="CDD" id="cd07067">
    <property type="entry name" value="HP_PGM_like"/>
    <property type="match status" value="1"/>
</dbReference>
<dbReference type="AlphaFoldDB" id="A0A432Y370"/>
<dbReference type="PANTHER" id="PTHR48100:SF1">
    <property type="entry name" value="HISTIDINE PHOSPHATASE FAMILY PROTEIN-RELATED"/>
    <property type="match status" value="1"/>
</dbReference>
<dbReference type="PANTHER" id="PTHR48100">
    <property type="entry name" value="BROAD-SPECIFICITY PHOSPHATASE YOR283W-RELATED"/>
    <property type="match status" value="1"/>
</dbReference>
<dbReference type="Gene3D" id="3.40.50.1240">
    <property type="entry name" value="Phosphoglycerate mutase-like"/>
    <property type="match status" value="1"/>
</dbReference>
<dbReference type="SMART" id="SM00855">
    <property type="entry name" value="PGAM"/>
    <property type="match status" value="1"/>
</dbReference>
<dbReference type="GO" id="GO:0016791">
    <property type="term" value="F:phosphatase activity"/>
    <property type="evidence" value="ECO:0007669"/>
    <property type="project" value="TreeGrafter"/>
</dbReference>
<name>A0A432Y370_9GAMM</name>
<dbReference type="GO" id="GO:0005737">
    <property type="term" value="C:cytoplasm"/>
    <property type="evidence" value="ECO:0007669"/>
    <property type="project" value="TreeGrafter"/>
</dbReference>
<dbReference type="OrthoDB" id="3296006at2"/>
<protein>
    <recommendedName>
        <fullName evidence="3">Histidine phosphatase family protein</fullName>
    </recommendedName>
</protein>
<reference evidence="2" key="1">
    <citation type="journal article" date="2018" name="Front. Microbiol.">
        <title>Genome-Based Analysis Reveals the Taxonomy and Diversity of the Family Idiomarinaceae.</title>
        <authorList>
            <person name="Liu Y."/>
            <person name="Lai Q."/>
            <person name="Shao Z."/>
        </authorList>
    </citation>
    <scope>NUCLEOTIDE SEQUENCE [LARGE SCALE GENOMIC DNA]</scope>
    <source>
        <strain evidence="2">PO-M2</strain>
    </source>
</reference>
<dbReference type="Pfam" id="PF00300">
    <property type="entry name" value="His_Phos_1"/>
    <property type="match status" value="1"/>
</dbReference>
<dbReference type="InterPro" id="IPR013078">
    <property type="entry name" value="His_Pase_superF_clade-1"/>
</dbReference>
<keyword evidence="2" id="KW-1185">Reference proteome</keyword>
<dbReference type="SUPFAM" id="SSF53254">
    <property type="entry name" value="Phosphoglycerate mutase-like"/>
    <property type="match status" value="1"/>
</dbReference>
<dbReference type="InterPro" id="IPR029033">
    <property type="entry name" value="His_PPase_superfam"/>
</dbReference>
<dbReference type="Proteomes" id="UP000287649">
    <property type="component" value="Unassembled WGS sequence"/>
</dbReference>
<organism evidence="1 2">
    <name type="scientific">Pseudidiomarina homiensis</name>
    <dbReference type="NCBI Taxonomy" id="364198"/>
    <lineage>
        <taxon>Bacteria</taxon>
        <taxon>Pseudomonadati</taxon>
        <taxon>Pseudomonadota</taxon>
        <taxon>Gammaproteobacteria</taxon>
        <taxon>Alteromonadales</taxon>
        <taxon>Idiomarinaceae</taxon>
        <taxon>Pseudidiomarina</taxon>
    </lineage>
</organism>
<evidence type="ECO:0000313" key="2">
    <source>
        <dbReference type="Proteomes" id="UP000287649"/>
    </source>
</evidence>
<sequence>MANEFTVYVVRHAEKAQAESDPPLSEQGVQRAQILAGMLQNAHIKAIYSTPYQRTQQTVQPLARLLGITVQTYRPAAARELVEQLKQAGENALVVGHSNTVPALVRSLGGHSEDLTERDYGDLFQLTLRDCDREQSECEVHQTRLFVPAIAADHDH</sequence>
<dbReference type="InterPro" id="IPR050275">
    <property type="entry name" value="PGM_Phosphatase"/>
</dbReference>
<comment type="caution">
    <text evidence="1">The sequence shown here is derived from an EMBL/GenBank/DDBJ whole genome shotgun (WGS) entry which is preliminary data.</text>
</comment>
<accession>A0A432Y370</accession>